<evidence type="ECO:0000313" key="2">
    <source>
        <dbReference type="EMBL" id="KKK47948.1"/>
    </source>
</evidence>
<gene>
    <name evidence="2" type="ORF">LCGC14_3150050</name>
</gene>
<evidence type="ECO:0000256" key="1">
    <source>
        <dbReference type="SAM" id="MobiDB-lite"/>
    </source>
</evidence>
<feature type="compositionally biased region" description="Basic and acidic residues" evidence="1">
    <location>
        <begin position="295"/>
        <end position="316"/>
    </location>
</feature>
<feature type="non-terminal residue" evidence="2">
    <location>
        <position position="335"/>
    </location>
</feature>
<feature type="compositionally biased region" description="Basic and acidic residues" evidence="1">
    <location>
        <begin position="128"/>
        <end position="138"/>
    </location>
</feature>
<protein>
    <submittedName>
        <fullName evidence="2">Uncharacterized protein</fullName>
    </submittedName>
</protein>
<organism evidence="2">
    <name type="scientific">marine sediment metagenome</name>
    <dbReference type="NCBI Taxonomy" id="412755"/>
    <lineage>
        <taxon>unclassified sequences</taxon>
        <taxon>metagenomes</taxon>
        <taxon>ecological metagenomes</taxon>
    </lineage>
</organism>
<feature type="compositionally biased region" description="Polar residues" evidence="1">
    <location>
        <begin position="204"/>
        <end position="215"/>
    </location>
</feature>
<name>A0A0F8VUC1_9ZZZZ</name>
<feature type="region of interest" description="Disordered" evidence="1">
    <location>
        <begin position="128"/>
        <end position="244"/>
    </location>
</feature>
<dbReference type="AlphaFoldDB" id="A0A0F8VUC1"/>
<feature type="region of interest" description="Disordered" evidence="1">
    <location>
        <begin position="279"/>
        <end position="335"/>
    </location>
</feature>
<accession>A0A0F8VUC1</accession>
<sequence length="335" mass="35141">KDIGTYSAGEGGSLMGHESETIRTPQKPSVPRDNATMGQEPTDLNPQDKPLPVIPSDDATMGHEKEVGLSGGDNRFTGGDQGQGKTELASGGDTVLTAEEAELYHMRGFGTSKQGLSSLADRIAKKLAPKEPVAKDPDIQPISDGGTIGKEEKFTADDPTNVEGSATESLMGHESETIPSAAKPSVPRDNATIGKEDADLNPQDKPQPTIPSSDATIGHEKEVGLSGGDATYTGGDQGAGKATTSEVDDDLMHMKGFGSSKEGVNRLADRILEIGQNKKADKLKPKAPVADDEDIKPIKDNGTIGKEEKFDAKEPTTTEGGATESLIGHEKETLK</sequence>
<feature type="compositionally biased region" description="Polar residues" evidence="1">
    <location>
        <begin position="36"/>
        <end position="45"/>
    </location>
</feature>
<dbReference type="EMBL" id="LAZR01069313">
    <property type="protein sequence ID" value="KKK47948.1"/>
    <property type="molecule type" value="Genomic_DNA"/>
</dbReference>
<reference evidence="2" key="1">
    <citation type="journal article" date="2015" name="Nature">
        <title>Complex archaea that bridge the gap between prokaryotes and eukaryotes.</title>
        <authorList>
            <person name="Spang A."/>
            <person name="Saw J.H."/>
            <person name="Jorgensen S.L."/>
            <person name="Zaremba-Niedzwiedzka K."/>
            <person name="Martijn J."/>
            <person name="Lind A.E."/>
            <person name="van Eijk R."/>
            <person name="Schleper C."/>
            <person name="Guy L."/>
            <person name="Ettema T.J."/>
        </authorList>
    </citation>
    <scope>NUCLEOTIDE SEQUENCE</scope>
</reference>
<feature type="non-terminal residue" evidence="2">
    <location>
        <position position="1"/>
    </location>
</feature>
<proteinExistence type="predicted"/>
<feature type="region of interest" description="Disordered" evidence="1">
    <location>
        <begin position="1"/>
        <end position="92"/>
    </location>
</feature>
<comment type="caution">
    <text evidence="2">The sequence shown here is derived from an EMBL/GenBank/DDBJ whole genome shotgun (WGS) entry which is preliminary data.</text>
</comment>